<dbReference type="AlphaFoldDB" id="A0AAV8UP31"/>
<protein>
    <recommendedName>
        <fullName evidence="3">Glutamine amidotransferase domain-containing protein</fullName>
    </recommendedName>
</protein>
<dbReference type="EMBL" id="JAMWBK010000006">
    <property type="protein sequence ID" value="KAJ8904266.1"/>
    <property type="molecule type" value="Genomic_DNA"/>
</dbReference>
<dbReference type="PROSITE" id="PS51273">
    <property type="entry name" value="GATASE_TYPE_1"/>
    <property type="match status" value="1"/>
</dbReference>
<organism evidence="1 2">
    <name type="scientific">Rhodosorus marinus</name>
    <dbReference type="NCBI Taxonomy" id="101924"/>
    <lineage>
        <taxon>Eukaryota</taxon>
        <taxon>Rhodophyta</taxon>
        <taxon>Stylonematophyceae</taxon>
        <taxon>Stylonematales</taxon>
        <taxon>Stylonemataceae</taxon>
        <taxon>Rhodosorus</taxon>
    </lineage>
</organism>
<dbReference type="Proteomes" id="UP001157974">
    <property type="component" value="Unassembled WGS sequence"/>
</dbReference>
<dbReference type="InterPro" id="IPR011697">
    <property type="entry name" value="Peptidase_C26"/>
</dbReference>
<dbReference type="SUPFAM" id="SSF52317">
    <property type="entry name" value="Class I glutamine amidotransferase-like"/>
    <property type="match status" value="1"/>
</dbReference>
<evidence type="ECO:0000313" key="2">
    <source>
        <dbReference type="Proteomes" id="UP001157974"/>
    </source>
</evidence>
<dbReference type="Pfam" id="PF07722">
    <property type="entry name" value="Peptidase_C26"/>
    <property type="match status" value="1"/>
</dbReference>
<dbReference type="PANTHER" id="PTHR43235">
    <property type="entry name" value="GLUTAMINE AMIDOTRANSFERASE PB2B2.05-RELATED"/>
    <property type="match status" value="1"/>
</dbReference>
<keyword evidence="2" id="KW-1185">Reference proteome</keyword>
<dbReference type="InterPro" id="IPR044668">
    <property type="entry name" value="PuuD-like"/>
</dbReference>
<gene>
    <name evidence="1" type="ORF">NDN08_000790</name>
</gene>
<name>A0AAV8UP31_9RHOD</name>
<evidence type="ECO:0000313" key="1">
    <source>
        <dbReference type="EMBL" id="KAJ8904266.1"/>
    </source>
</evidence>
<dbReference type="CDD" id="cd01745">
    <property type="entry name" value="GATase1_2"/>
    <property type="match status" value="1"/>
</dbReference>
<dbReference type="GO" id="GO:0005829">
    <property type="term" value="C:cytosol"/>
    <property type="evidence" value="ECO:0007669"/>
    <property type="project" value="TreeGrafter"/>
</dbReference>
<dbReference type="InterPro" id="IPR029062">
    <property type="entry name" value="Class_I_gatase-like"/>
</dbReference>
<accession>A0AAV8UP31</accession>
<dbReference type="PANTHER" id="PTHR43235:SF1">
    <property type="entry name" value="GLUTAMINE AMIDOTRANSFERASE PB2B2.05-RELATED"/>
    <property type="match status" value="1"/>
</dbReference>
<sequence length="361" mass="40231">MRSASPVMPRVLIVSRRTVRKDKYVDFVGEFHLNLVLEYGAVPVIVPRVEGIAKHLEAFEPFHGLLLVEGEDVQPESYNSDYSSLNPQERAKVQAKFSGDTLVDPVKDKLEMELVRTCVERGLPVLAICRGSQILNVVYGGDLYLDVETQLGDEVVHYDAANYDGHRHSIHIERETPLEDWFGSTEAMVNSYHHCGIKTLAPRFRPLALAPDGLVEGYYDPECYDISAGKFIVGLQFHPERMQDIEAHLADEPAVFDHPACKAPYREFVTAVKVCANVAMEHELETLVETIGFAGPPLQRVKALNGRGYASHHGATSAISLLDPTAMVRVRDLKEKLDYESGIVDLRTGRKRQLLSTPAIA</sequence>
<proteinExistence type="predicted"/>
<dbReference type="Gene3D" id="3.40.50.880">
    <property type="match status" value="1"/>
</dbReference>
<comment type="caution">
    <text evidence="1">The sequence shown here is derived from an EMBL/GenBank/DDBJ whole genome shotgun (WGS) entry which is preliminary data.</text>
</comment>
<reference evidence="1 2" key="1">
    <citation type="journal article" date="2023" name="Nat. Commun.">
        <title>Origin of minicircular mitochondrial genomes in red algae.</title>
        <authorList>
            <person name="Lee Y."/>
            <person name="Cho C.H."/>
            <person name="Lee Y.M."/>
            <person name="Park S.I."/>
            <person name="Yang J.H."/>
            <person name="West J.A."/>
            <person name="Bhattacharya D."/>
            <person name="Yoon H.S."/>
        </authorList>
    </citation>
    <scope>NUCLEOTIDE SEQUENCE [LARGE SCALE GENOMIC DNA]</scope>
    <source>
        <strain evidence="1 2">CCMP1338</strain>
        <tissue evidence="1">Whole cell</tissue>
    </source>
</reference>
<evidence type="ECO:0008006" key="3">
    <source>
        <dbReference type="Google" id="ProtNLM"/>
    </source>
</evidence>
<dbReference type="GO" id="GO:0016811">
    <property type="term" value="F:hydrolase activity, acting on carbon-nitrogen (but not peptide) bonds, in linear amides"/>
    <property type="evidence" value="ECO:0007669"/>
    <property type="project" value="InterPro"/>
</dbReference>